<gene>
    <name evidence="3" type="ORF">LMG18101_00856</name>
</gene>
<name>A0ABM9K1L3_9RALS</name>
<feature type="compositionally biased region" description="Low complexity" evidence="1">
    <location>
        <begin position="21"/>
        <end position="52"/>
    </location>
</feature>
<organism evidence="3 4">
    <name type="scientific">Ralstonia flaminis</name>
    <dbReference type="NCBI Taxonomy" id="3058597"/>
    <lineage>
        <taxon>Bacteria</taxon>
        <taxon>Pseudomonadati</taxon>
        <taxon>Pseudomonadota</taxon>
        <taxon>Betaproteobacteria</taxon>
        <taxon>Burkholderiales</taxon>
        <taxon>Burkholderiaceae</taxon>
        <taxon>Ralstonia</taxon>
    </lineage>
</organism>
<dbReference type="Proteomes" id="UP001189757">
    <property type="component" value="Unassembled WGS sequence"/>
</dbReference>
<proteinExistence type="predicted"/>
<evidence type="ECO:0000313" key="3">
    <source>
        <dbReference type="EMBL" id="CAJ0810338.1"/>
    </source>
</evidence>
<evidence type="ECO:0000313" key="4">
    <source>
        <dbReference type="Proteomes" id="UP001189757"/>
    </source>
</evidence>
<sequence length="105" mass="9669">MQPRTLTAALAGAILALGMAAQAQTSPASADAPNNASKTGADAMAADGNADGAKPKAKHKTSHHAKSSSKSGGSGGASAGDTAGSGKAAGGNDAAAPSGAAKQGQ</sequence>
<feature type="region of interest" description="Disordered" evidence="1">
    <location>
        <begin position="21"/>
        <end position="105"/>
    </location>
</feature>
<evidence type="ECO:0000256" key="2">
    <source>
        <dbReference type="SAM" id="SignalP"/>
    </source>
</evidence>
<comment type="caution">
    <text evidence="3">The sequence shown here is derived from an EMBL/GenBank/DDBJ whole genome shotgun (WGS) entry which is preliminary data.</text>
</comment>
<feature type="signal peptide" evidence="2">
    <location>
        <begin position="1"/>
        <end position="23"/>
    </location>
</feature>
<keyword evidence="4" id="KW-1185">Reference proteome</keyword>
<dbReference type="EMBL" id="CATZLL010000002">
    <property type="protein sequence ID" value="CAJ0810338.1"/>
    <property type="molecule type" value="Genomic_DNA"/>
</dbReference>
<keyword evidence="2" id="KW-0732">Signal</keyword>
<feature type="compositionally biased region" description="Basic residues" evidence="1">
    <location>
        <begin position="55"/>
        <end position="67"/>
    </location>
</feature>
<protein>
    <submittedName>
        <fullName evidence="3">Uncharacterized protein</fullName>
    </submittedName>
</protein>
<evidence type="ECO:0000256" key="1">
    <source>
        <dbReference type="SAM" id="MobiDB-lite"/>
    </source>
</evidence>
<feature type="chain" id="PRO_5045785824" evidence="2">
    <location>
        <begin position="24"/>
        <end position="105"/>
    </location>
</feature>
<reference evidence="3 4" key="1">
    <citation type="submission" date="2023-07" db="EMBL/GenBank/DDBJ databases">
        <authorList>
            <person name="Peeters C."/>
        </authorList>
    </citation>
    <scope>NUCLEOTIDE SEQUENCE [LARGE SCALE GENOMIC DNA]</scope>
    <source>
        <strain evidence="3 4">LMG 18101</strain>
    </source>
</reference>
<accession>A0ABM9K1L3</accession>
<dbReference type="RefSeq" id="WP_199028084.1">
    <property type="nucleotide sequence ID" value="NZ_CATZLL010000002.1"/>
</dbReference>